<keyword evidence="2" id="KW-1185">Reference proteome</keyword>
<evidence type="ECO:0000313" key="2">
    <source>
        <dbReference type="Proteomes" id="UP001155077"/>
    </source>
</evidence>
<dbReference type="InterPro" id="IPR025048">
    <property type="entry name" value="DUF3987"/>
</dbReference>
<protein>
    <submittedName>
        <fullName evidence="1">YfjI family protein</fullName>
    </submittedName>
</protein>
<name>A0ABT0Z1V4_9FLAO</name>
<organism evidence="1 2">
    <name type="scientific">Gramella jeungdoensis</name>
    <dbReference type="NCBI Taxonomy" id="708091"/>
    <lineage>
        <taxon>Bacteria</taxon>
        <taxon>Pseudomonadati</taxon>
        <taxon>Bacteroidota</taxon>
        <taxon>Flavobacteriia</taxon>
        <taxon>Flavobacteriales</taxon>
        <taxon>Flavobacteriaceae</taxon>
        <taxon>Christiangramia</taxon>
    </lineage>
</organism>
<dbReference type="Pfam" id="PF13148">
    <property type="entry name" value="DUF3987"/>
    <property type="match status" value="2"/>
</dbReference>
<sequence>MNNTEFDNEIYENLPPLLKGLTGEFKGREKDIVLLSSLGVLSSCLPNVFGEYDGKPVSANLYVMIIAPPASGKGVMNYAKLLIEPIHKRIIENSLSNLEDCQSANKGKKEKEPCPPIVTKVIPGNISAAEIYSIIKNAHYGGLIIESEADTLSAMLNQDWGNFSDVLRKAFHHESISISRKVEKLFMEIREPKLSLVLSGTPDQLMPLIKSKDNGLFSRIVFYFFEEISDWRDVFQNVGFKKQILFEKASMHVYNMYDALVTRENEKIQFALTEDQMCRFNTEMNTIFEIVKNNYSASFTSNVKRHGLVLFRLCMILTLVRADKEELKLAESITCNDEDFDSALFLVKQLLYHANTVLQNINSDGLSEIDNRLLSSLSQTFTRKQALESAKKLTISERSLDEKLVKWRKEKLIIKVSHGKYKLAY</sequence>
<dbReference type="EMBL" id="JAMSCK010000003">
    <property type="protein sequence ID" value="MCM8569689.1"/>
    <property type="molecule type" value="Genomic_DNA"/>
</dbReference>
<dbReference type="Proteomes" id="UP001155077">
    <property type="component" value="Unassembled WGS sequence"/>
</dbReference>
<gene>
    <name evidence="1" type="ORF">NE848_09880</name>
</gene>
<accession>A0ABT0Z1V4</accession>
<evidence type="ECO:0000313" key="1">
    <source>
        <dbReference type="EMBL" id="MCM8569689.1"/>
    </source>
</evidence>
<reference evidence="1" key="1">
    <citation type="submission" date="2022-06" db="EMBL/GenBank/DDBJ databases">
        <title>Gramella sediminis sp. nov., isolated from deep-sea sediment of the Indian Ocean.</title>
        <authorList>
            <person name="Yang L."/>
        </authorList>
    </citation>
    <scope>NUCLEOTIDE SEQUENCE</scope>
    <source>
        <strain evidence="1">HMD3159</strain>
    </source>
</reference>
<comment type="caution">
    <text evidence="1">The sequence shown here is derived from an EMBL/GenBank/DDBJ whole genome shotgun (WGS) entry which is preliminary data.</text>
</comment>
<proteinExistence type="predicted"/>
<dbReference type="RefSeq" id="WP_252112994.1">
    <property type="nucleotide sequence ID" value="NZ_JAMSCK010000003.1"/>
</dbReference>